<evidence type="ECO:0000313" key="9">
    <source>
        <dbReference type="EMBL" id="KAF2315202.1"/>
    </source>
</evidence>
<dbReference type="Proteomes" id="UP000467840">
    <property type="component" value="Chromosome 15"/>
</dbReference>
<comment type="similarity">
    <text evidence="3">Belongs to the XPO2/CSE1 family.</text>
</comment>
<feature type="domain" description="Importin N-terminal" evidence="8">
    <location>
        <begin position="26"/>
        <end position="101"/>
    </location>
</feature>
<proteinExistence type="inferred from homology"/>
<dbReference type="GO" id="GO:0005049">
    <property type="term" value="F:nuclear export signal receptor activity"/>
    <property type="evidence" value="ECO:0007669"/>
    <property type="project" value="TreeGrafter"/>
</dbReference>
<keyword evidence="10" id="KW-1185">Reference proteome</keyword>
<dbReference type="SUPFAM" id="SSF48371">
    <property type="entry name" value="ARM repeat"/>
    <property type="match status" value="1"/>
</dbReference>
<keyword evidence="7" id="KW-0539">Nucleus</keyword>
<dbReference type="Pfam" id="PF03810">
    <property type="entry name" value="IBN_N"/>
    <property type="match status" value="1"/>
</dbReference>
<dbReference type="InterPro" id="IPR005043">
    <property type="entry name" value="XPO2_C"/>
</dbReference>
<evidence type="ECO:0000313" key="10">
    <source>
        <dbReference type="Proteomes" id="UP000467840"/>
    </source>
</evidence>
<dbReference type="InterPro" id="IPR013713">
    <property type="entry name" value="XPO2_central"/>
</dbReference>
<protein>
    <recommendedName>
        <fullName evidence="8">Importin N-terminal domain-containing protein</fullName>
    </recommendedName>
</protein>
<keyword evidence="4" id="KW-0813">Transport</keyword>
<evidence type="ECO:0000256" key="1">
    <source>
        <dbReference type="ARBA" id="ARBA00004123"/>
    </source>
</evidence>
<keyword evidence="6" id="KW-0653">Protein transport</keyword>
<dbReference type="GO" id="GO:0006606">
    <property type="term" value="P:protein import into nucleus"/>
    <property type="evidence" value="ECO:0007669"/>
    <property type="project" value="TreeGrafter"/>
</dbReference>
<dbReference type="InterPro" id="IPR001494">
    <property type="entry name" value="Importin-beta_N"/>
</dbReference>
<comment type="subcellular location">
    <subcellularLocation>
        <location evidence="2">Cytoplasm</location>
    </subcellularLocation>
    <subcellularLocation>
        <location evidence="1">Nucleus</location>
    </subcellularLocation>
</comment>
<dbReference type="PROSITE" id="PS50166">
    <property type="entry name" value="IMPORTIN_B_NT"/>
    <property type="match status" value="1"/>
</dbReference>
<accession>A0A6A6MN56</accession>
<dbReference type="SMART" id="SM00913">
    <property type="entry name" value="IBN_N"/>
    <property type="match status" value="1"/>
</dbReference>
<evidence type="ECO:0000256" key="4">
    <source>
        <dbReference type="ARBA" id="ARBA00022448"/>
    </source>
</evidence>
<dbReference type="Pfam" id="PF03378">
    <property type="entry name" value="CAS_CSE1"/>
    <property type="match status" value="1"/>
</dbReference>
<dbReference type="Pfam" id="PF08506">
    <property type="entry name" value="Cse1"/>
    <property type="match status" value="1"/>
</dbReference>
<sequence>MEINPEFLSQCFLHTLSPAPEPRRAAEAKLTEAADSPNYALAVLRLVAEPSVDEQIRHAAAVNFKNHLRSRWAPSAESSFSPILDAEKGQIKSLIVSLMLSSPPRIQSQLSESLSLIGKHDFPKSWPSLLPELISNLHAASGNNDYVSVNGVLGTANSIFKKFRYQYKTNDLLLELKYCLDNFAAPLLEIFLRTAALIDSTVSSGGGSPVTLKALFESQRLCCRIFYSLNFQELPEFFEDNMDKWMNEFKKYLTTSYPALESSADGIAVVDDLRAAVCENISLYMEKNEEEFKGYVEGFALSIWTLLGSVSQSSSRDRLAVTAIKFLTTVSTSVQHILFANDGVIPQICQSIVIPNVRLRDEDEELFEMNYIEFIRRDMEGSDLDTRRRIACELLKGIATNYRTRVTELVAVQIQNLLTSYAANAAANWKDKDCAIYLVVSLASKKAGGTSVSTDLVDVENFFAQVILPELRSQDVNGFPMLKAGALKFFTVFRSLIPKPVAVQLFPDLVRFLVAESNVVHSYAASCIEKLMLVKDDGGRPRYNSADITPFLQGLMSNLFNALKFPESEENQYVMKCIMRVLGVAEVSPEIAAPCIAGLTSILNEIFTLLLSPDSWKRNSNVPALVRLLQAFLQKASHELNQEGRLSQVLGIFNRLVSSPSTDEQGFYVLNTVIENLDYGVIAPYMVHIWNALFTRLQNKRTVKFVKSLLIFMSLFLVKHSSAKLVDTMNAVQPNIFMVILEQFWIPNLKLITGPIEVKLAAVASSRLICESPSLLDAAAIRHWGKMLDSVVTLLSRPEEDRVEDEPEMPDIAENVGYTATFVNLYNAGKKEEDPLKDIKDPKQFLVASLANLSAHSLEIIPRSLVKTLSQQIKQHYCSFVPPTIAQLSEHSLRLVENNIGVVTALDVPRFNCEVANPNEAYALH</sequence>
<keyword evidence="5" id="KW-0963">Cytoplasm</keyword>
<dbReference type="AlphaFoldDB" id="A0A6A6MN56"/>
<gene>
    <name evidence="9" type="ORF">GH714_038419</name>
</gene>
<name>A0A6A6MN56_HEVBR</name>
<evidence type="ECO:0000256" key="5">
    <source>
        <dbReference type="ARBA" id="ARBA00022490"/>
    </source>
</evidence>
<dbReference type="InterPro" id="IPR016024">
    <property type="entry name" value="ARM-type_fold"/>
</dbReference>
<evidence type="ECO:0000256" key="3">
    <source>
        <dbReference type="ARBA" id="ARBA00008669"/>
    </source>
</evidence>
<dbReference type="EMBL" id="JAAGAX010000005">
    <property type="protein sequence ID" value="KAF2315202.1"/>
    <property type="molecule type" value="Genomic_DNA"/>
</dbReference>
<comment type="caution">
    <text evidence="9">The sequence shown here is derived from an EMBL/GenBank/DDBJ whole genome shotgun (WGS) entry which is preliminary data.</text>
</comment>
<organism evidence="9 10">
    <name type="scientific">Hevea brasiliensis</name>
    <name type="common">Para rubber tree</name>
    <name type="synonym">Siphonia brasiliensis</name>
    <dbReference type="NCBI Taxonomy" id="3981"/>
    <lineage>
        <taxon>Eukaryota</taxon>
        <taxon>Viridiplantae</taxon>
        <taxon>Streptophyta</taxon>
        <taxon>Embryophyta</taxon>
        <taxon>Tracheophyta</taxon>
        <taxon>Spermatophyta</taxon>
        <taxon>Magnoliopsida</taxon>
        <taxon>eudicotyledons</taxon>
        <taxon>Gunneridae</taxon>
        <taxon>Pentapetalae</taxon>
        <taxon>rosids</taxon>
        <taxon>fabids</taxon>
        <taxon>Malpighiales</taxon>
        <taxon>Euphorbiaceae</taxon>
        <taxon>Crotonoideae</taxon>
        <taxon>Micrandreae</taxon>
        <taxon>Hevea</taxon>
    </lineage>
</organism>
<reference evidence="9 10" key="1">
    <citation type="journal article" date="2020" name="Mol. Plant">
        <title>The Chromosome-Based Rubber Tree Genome Provides New Insights into Spurge Genome Evolution and Rubber Biosynthesis.</title>
        <authorList>
            <person name="Liu J."/>
            <person name="Shi C."/>
            <person name="Shi C.C."/>
            <person name="Li W."/>
            <person name="Zhang Q.J."/>
            <person name="Zhang Y."/>
            <person name="Li K."/>
            <person name="Lu H.F."/>
            <person name="Shi C."/>
            <person name="Zhu S.T."/>
            <person name="Xiao Z.Y."/>
            <person name="Nan H."/>
            <person name="Yue Y."/>
            <person name="Zhu X.G."/>
            <person name="Wu Y."/>
            <person name="Hong X.N."/>
            <person name="Fan G.Y."/>
            <person name="Tong Y."/>
            <person name="Zhang D."/>
            <person name="Mao C.L."/>
            <person name="Liu Y.L."/>
            <person name="Hao S.J."/>
            <person name="Liu W.Q."/>
            <person name="Lv M.Q."/>
            <person name="Zhang H.B."/>
            <person name="Liu Y."/>
            <person name="Hu-Tang G.R."/>
            <person name="Wang J.P."/>
            <person name="Wang J.H."/>
            <person name="Sun Y.H."/>
            <person name="Ni S.B."/>
            <person name="Chen W.B."/>
            <person name="Zhang X.C."/>
            <person name="Jiao Y.N."/>
            <person name="Eichler E.E."/>
            <person name="Li G.H."/>
            <person name="Liu X."/>
            <person name="Gao L.Z."/>
        </authorList>
    </citation>
    <scope>NUCLEOTIDE SEQUENCE [LARGE SCALE GENOMIC DNA]</scope>
    <source>
        <strain evidence="10">cv. GT1</strain>
        <tissue evidence="9">Leaf</tissue>
    </source>
</reference>
<evidence type="ECO:0000259" key="8">
    <source>
        <dbReference type="PROSITE" id="PS50166"/>
    </source>
</evidence>
<dbReference type="GO" id="GO:0005635">
    <property type="term" value="C:nuclear envelope"/>
    <property type="evidence" value="ECO:0007669"/>
    <property type="project" value="TreeGrafter"/>
</dbReference>
<evidence type="ECO:0000256" key="7">
    <source>
        <dbReference type="ARBA" id="ARBA00023242"/>
    </source>
</evidence>
<dbReference type="GO" id="GO:0005829">
    <property type="term" value="C:cytosol"/>
    <property type="evidence" value="ECO:0007669"/>
    <property type="project" value="TreeGrafter"/>
</dbReference>
<dbReference type="Gene3D" id="1.25.10.10">
    <property type="entry name" value="Leucine-rich Repeat Variant"/>
    <property type="match status" value="1"/>
</dbReference>
<evidence type="ECO:0000256" key="6">
    <source>
        <dbReference type="ARBA" id="ARBA00022927"/>
    </source>
</evidence>
<dbReference type="GO" id="GO:0006611">
    <property type="term" value="P:protein export from nucleus"/>
    <property type="evidence" value="ECO:0007669"/>
    <property type="project" value="TreeGrafter"/>
</dbReference>
<dbReference type="PANTHER" id="PTHR10997">
    <property type="entry name" value="IMPORTIN-7, 8, 11"/>
    <property type="match status" value="1"/>
</dbReference>
<dbReference type="PANTHER" id="PTHR10997:SF8">
    <property type="entry name" value="EXPORTIN-2"/>
    <property type="match status" value="1"/>
</dbReference>
<dbReference type="InterPro" id="IPR011989">
    <property type="entry name" value="ARM-like"/>
</dbReference>
<dbReference type="GO" id="GO:0031267">
    <property type="term" value="F:small GTPase binding"/>
    <property type="evidence" value="ECO:0007669"/>
    <property type="project" value="InterPro"/>
</dbReference>
<evidence type="ECO:0000256" key="2">
    <source>
        <dbReference type="ARBA" id="ARBA00004496"/>
    </source>
</evidence>